<sequence>MICKAHRTSSLTSCAALARIIPLDLRAQEQLDIYEIKRGKSIEQLPGRKLAIPISPFNLPHPAFRVPETYNDICTEKDVEMIENNWPAIYTDGSKIAGKVGAAVSCWENGRETHKVKIKLGNHCSVFQAELVAILKALSIIKSKRGFSKSNILSDSRSALESLSNPSTLNPLVAEILEDIEEIRNNQGEVKFFWIKAHCGIPGNERADELAKLAAQTSKQAPTYDCFPLSFAKRQIRDNSIIRWQERYSTSNTGSTTRKFFPCIKEAYKTMCKVKMNNFISQILTGHGGFKSYLFRFKLSQSPYCSCDNQTSQTIEHILLDCPKFAYARLSCEQSMGFALKEETLCKSY</sequence>
<dbReference type="PANTHER" id="PTHR47723:SF19">
    <property type="entry name" value="POLYNUCLEOTIDYL TRANSFERASE, RIBONUCLEASE H-LIKE SUPERFAMILY PROTEIN"/>
    <property type="match status" value="1"/>
</dbReference>
<evidence type="ECO:0000313" key="2">
    <source>
        <dbReference type="EMBL" id="CAK1589530.1"/>
    </source>
</evidence>
<dbReference type="InterPro" id="IPR002156">
    <property type="entry name" value="RNaseH_domain"/>
</dbReference>
<dbReference type="GO" id="GO:0003676">
    <property type="term" value="F:nucleic acid binding"/>
    <property type="evidence" value="ECO:0007669"/>
    <property type="project" value="InterPro"/>
</dbReference>
<dbReference type="PANTHER" id="PTHR47723">
    <property type="entry name" value="OS05G0353850 PROTEIN"/>
    <property type="match status" value="1"/>
</dbReference>
<dbReference type="Proteomes" id="UP001314205">
    <property type="component" value="Unassembled WGS sequence"/>
</dbReference>
<dbReference type="InterPro" id="IPR012337">
    <property type="entry name" value="RNaseH-like_sf"/>
</dbReference>
<dbReference type="InterPro" id="IPR036397">
    <property type="entry name" value="RNaseH_sf"/>
</dbReference>
<dbReference type="Gene3D" id="3.30.420.10">
    <property type="entry name" value="Ribonuclease H-like superfamily/Ribonuclease H"/>
    <property type="match status" value="1"/>
</dbReference>
<dbReference type="SUPFAM" id="SSF53098">
    <property type="entry name" value="Ribonuclease H-like"/>
    <property type="match status" value="1"/>
</dbReference>
<feature type="domain" description="RNase H type-1" evidence="1">
    <location>
        <begin position="83"/>
        <end position="216"/>
    </location>
</feature>
<protein>
    <recommendedName>
        <fullName evidence="1">RNase H type-1 domain-containing protein</fullName>
    </recommendedName>
</protein>
<gene>
    <name evidence="2" type="ORF">PARMNEM_LOCUS10012</name>
</gene>
<dbReference type="Pfam" id="PF00075">
    <property type="entry name" value="RNase_H"/>
    <property type="match status" value="1"/>
</dbReference>
<comment type="caution">
    <text evidence="2">The sequence shown here is derived from an EMBL/GenBank/DDBJ whole genome shotgun (WGS) entry which is preliminary data.</text>
</comment>
<organism evidence="2 3">
    <name type="scientific">Parnassius mnemosyne</name>
    <name type="common">clouded apollo</name>
    <dbReference type="NCBI Taxonomy" id="213953"/>
    <lineage>
        <taxon>Eukaryota</taxon>
        <taxon>Metazoa</taxon>
        <taxon>Ecdysozoa</taxon>
        <taxon>Arthropoda</taxon>
        <taxon>Hexapoda</taxon>
        <taxon>Insecta</taxon>
        <taxon>Pterygota</taxon>
        <taxon>Neoptera</taxon>
        <taxon>Endopterygota</taxon>
        <taxon>Lepidoptera</taxon>
        <taxon>Glossata</taxon>
        <taxon>Ditrysia</taxon>
        <taxon>Papilionoidea</taxon>
        <taxon>Papilionidae</taxon>
        <taxon>Parnassiinae</taxon>
        <taxon>Parnassini</taxon>
        <taxon>Parnassius</taxon>
        <taxon>Driopa</taxon>
    </lineage>
</organism>
<dbReference type="PROSITE" id="PS50879">
    <property type="entry name" value="RNASE_H_1"/>
    <property type="match status" value="1"/>
</dbReference>
<dbReference type="GO" id="GO:0004523">
    <property type="term" value="F:RNA-DNA hybrid ribonuclease activity"/>
    <property type="evidence" value="ECO:0007669"/>
    <property type="project" value="InterPro"/>
</dbReference>
<accession>A0AAV1L3G8</accession>
<proteinExistence type="predicted"/>
<dbReference type="InterPro" id="IPR053151">
    <property type="entry name" value="RNase_H-like"/>
</dbReference>
<keyword evidence="3" id="KW-1185">Reference proteome</keyword>
<dbReference type="EMBL" id="CAVLGL010000084">
    <property type="protein sequence ID" value="CAK1589530.1"/>
    <property type="molecule type" value="Genomic_DNA"/>
</dbReference>
<evidence type="ECO:0000313" key="3">
    <source>
        <dbReference type="Proteomes" id="UP001314205"/>
    </source>
</evidence>
<evidence type="ECO:0000259" key="1">
    <source>
        <dbReference type="PROSITE" id="PS50879"/>
    </source>
</evidence>
<dbReference type="AlphaFoldDB" id="A0AAV1L3G8"/>
<reference evidence="2 3" key="1">
    <citation type="submission" date="2023-11" db="EMBL/GenBank/DDBJ databases">
        <authorList>
            <person name="Hedman E."/>
            <person name="Englund M."/>
            <person name="Stromberg M."/>
            <person name="Nyberg Akerstrom W."/>
            <person name="Nylinder S."/>
            <person name="Jareborg N."/>
            <person name="Kallberg Y."/>
            <person name="Kronander E."/>
        </authorList>
    </citation>
    <scope>NUCLEOTIDE SEQUENCE [LARGE SCALE GENOMIC DNA]</scope>
</reference>
<dbReference type="CDD" id="cd09276">
    <property type="entry name" value="Rnase_HI_RT_non_LTR"/>
    <property type="match status" value="1"/>
</dbReference>
<name>A0AAV1L3G8_9NEOP</name>